<evidence type="ECO:0000256" key="5">
    <source>
        <dbReference type="ARBA" id="ARBA00022825"/>
    </source>
</evidence>
<sequence length="633" mass="68799">MIKYATLLLALSISLMLPAYAFAEEPDTYLIHASEEQLEQITAQFNTVLKEYDEVPLVELKLTKEEKTSLKEQFSTAEIYPNRIYETTADIVSPSFTTTKSSPTLAAPYTGQGIRVAVLDTGIDTDHSDLAVAGGVCTADDCAAKIPYDDNFGHGTHVAGIIAAKKNNAGIIGIAPNVKLFAIKAMDSQGAGTTAQVTKGVEWAIKNKIDILNLSLSISEHDRPLELMLQEASKKGMLIVAAAGNEGGDGGTNTVTYPGKYSPVIAVSALTSDLKKEKHSSMGPEVELAAPGADIFSTFPRELDNVDYVVDGYQNLTGTSMAAPHVTGILALYKEQHAALSHTKLREILRSTAKDLGTAGRDISFGYGLVQYEKEIKTMPLVETKVVKGKVSLTLKNKELASNWTIKEGTATLPETEPGKWVLYKTKGTYPLTFSYTDKNGIKKNEVLSIKVTEPAFPDVTMAVWYAPHISYLYSNNFMSGYLDGSFKPNREIKRGEAMILLGRAQGFNGASRTTKFTDVGANHSAAGYIQSAYEKGIIQGYPDGSFRPDQSVTRAEMALLIQNVFQFKFDPALAPPFIDVKPEQASYKAIQAITQNKVTAGYSATTFAPDKMMNRYAFGVFLARAKNPSFIK</sequence>
<keyword evidence="5 6" id="KW-0720">Serine protease</keyword>
<keyword evidence="11" id="KW-1185">Reference proteome</keyword>
<feature type="domain" description="SLH" evidence="9">
    <location>
        <begin position="453"/>
        <end position="512"/>
    </location>
</feature>
<feature type="domain" description="SLH" evidence="9">
    <location>
        <begin position="513"/>
        <end position="576"/>
    </location>
</feature>
<dbReference type="PROSITE" id="PS00138">
    <property type="entry name" value="SUBTILASE_SER"/>
    <property type="match status" value="1"/>
</dbReference>
<keyword evidence="8" id="KW-0732">Signal</keyword>
<dbReference type="InterPro" id="IPR000209">
    <property type="entry name" value="Peptidase_S8/S53_dom"/>
</dbReference>
<gene>
    <name evidence="10" type="ORF">QWY15_04145</name>
</gene>
<feature type="active site" description="Charge relay system" evidence="6">
    <location>
        <position position="320"/>
    </location>
</feature>
<dbReference type="InterPro" id="IPR022398">
    <property type="entry name" value="Peptidase_S8_His-AS"/>
</dbReference>
<dbReference type="PANTHER" id="PTHR43806:SF11">
    <property type="entry name" value="CEREVISIN-RELATED"/>
    <property type="match status" value="1"/>
</dbReference>
<dbReference type="PROSITE" id="PS00136">
    <property type="entry name" value="SUBTILASE_ASP"/>
    <property type="match status" value="1"/>
</dbReference>
<dbReference type="SUPFAM" id="SSF52743">
    <property type="entry name" value="Subtilisin-like"/>
    <property type="match status" value="1"/>
</dbReference>
<evidence type="ECO:0000256" key="8">
    <source>
        <dbReference type="SAM" id="SignalP"/>
    </source>
</evidence>
<reference evidence="10 11" key="1">
    <citation type="submission" date="2023-06" db="EMBL/GenBank/DDBJ databases">
        <title>Novel species in genus Planococcus.</title>
        <authorList>
            <person name="Ning S."/>
        </authorList>
    </citation>
    <scope>NUCLEOTIDE SEQUENCE [LARGE SCALE GENOMIC DNA]</scope>
    <source>
        <strain evidence="10 11">N064</strain>
    </source>
</reference>
<feature type="chain" id="PRO_5045527162" evidence="8">
    <location>
        <begin position="24"/>
        <end position="633"/>
    </location>
</feature>
<evidence type="ECO:0000313" key="10">
    <source>
        <dbReference type="EMBL" id="MDN7226480.1"/>
    </source>
</evidence>
<evidence type="ECO:0000259" key="9">
    <source>
        <dbReference type="PROSITE" id="PS51272"/>
    </source>
</evidence>
<dbReference type="Proteomes" id="UP001172054">
    <property type="component" value="Unassembled WGS sequence"/>
</dbReference>
<dbReference type="InterPro" id="IPR050131">
    <property type="entry name" value="Peptidase_S8_subtilisin-like"/>
</dbReference>
<evidence type="ECO:0000256" key="4">
    <source>
        <dbReference type="ARBA" id="ARBA00022801"/>
    </source>
</evidence>
<dbReference type="InterPro" id="IPR015500">
    <property type="entry name" value="Peptidase_S8_subtilisin-rel"/>
</dbReference>
<dbReference type="InterPro" id="IPR034202">
    <property type="entry name" value="Subtilisin_Carlsberg-like"/>
</dbReference>
<feature type="signal peptide" evidence="8">
    <location>
        <begin position="1"/>
        <end position="23"/>
    </location>
</feature>
<accession>A0ABT8MNY0</accession>
<dbReference type="PROSITE" id="PS00137">
    <property type="entry name" value="SUBTILASE_HIS"/>
    <property type="match status" value="1"/>
</dbReference>
<feature type="active site" description="Charge relay system" evidence="6">
    <location>
        <position position="154"/>
    </location>
</feature>
<feature type="active site" description="Charge relay system" evidence="6">
    <location>
        <position position="120"/>
    </location>
</feature>
<evidence type="ECO:0000256" key="3">
    <source>
        <dbReference type="ARBA" id="ARBA00022723"/>
    </source>
</evidence>
<evidence type="ECO:0000256" key="1">
    <source>
        <dbReference type="ARBA" id="ARBA00011073"/>
    </source>
</evidence>
<dbReference type="PANTHER" id="PTHR43806">
    <property type="entry name" value="PEPTIDASE S8"/>
    <property type="match status" value="1"/>
</dbReference>
<evidence type="ECO:0000256" key="2">
    <source>
        <dbReference type="ARBA" id="ARBA00022670"/>
    </source>
</evidence>
<name>A0ABT8MNY0_9BACL</name>
<evidence type="ECO:0000313" key="11">
    <source>
        <dbReference type="Proteomes" id="UP001172054"/>
    </source>
</evidence>
<dbReference type="Pfam" id="PF00395">
    <property type="entry name" value="SLH"/>
    <property type="match status" value="3"/>
</dbReference>
<dbReference type="InterPro" id="IPR001119">
    <property type="entry name" value="SLH_dom"/>
</dbReference>
<keyword evidence="2 6" id="KW-0645">Protease</keyword>
<dbReference type="EMBL" id="JAUJWW010000001">
    <property type="protein sequence ID" value="MDN7226480.1"/>
    <property type="molecule type" value="Genomic_DNA"/>
</dbReference>
<comment type="caution">
    <text evidence="10">The sequence shown here is derived from an EMBL/GenBank/DDBJ whole genome shotgun (WGS) entry which is preliminary data.</text>
</comment>
<proteinExistence type="inferred from homology"/>
<dbReference type="InterPro" id="IPR036852">
    <property type="entry name" value="Peptidase_S8/S53_dom_sf"/>
</dbReference>
<evidence type="ECO:0000256" key="7">
    <source>
        <dbReference type="RuleBase" id="RU003355"/>
    </source>
</evidence>
<dbReference type="PROSITE" id="PS51892">
    <property type="entry name" value="SUBTILASE"/>
    <property type="match status" value="1"/>
</dbReference>
<keyword evidence="4 6" id="KW-0378">Hydrolase</keyword>
<dbReference type="InterPro" id="IPR023827">
    <property type="entry name" value="Peptidase_S8_Asp-AS"/>
</dbReference>
<dbReference type="CDD" id="cd07477">
    <property type="entry name" value="Peptidases_S8_Subtilisin_subset"/>
    <property type="match status" value="1"/>
</dbReference>
<dbReference type="RefSeq" id="WP_300981703.1">
    <property type="nucleotide sequence ID" value="NZ_CP129238.1"/>
</dbReference>
<dbReference type="PROSITE" id="PS51272">
    <property type="entry name" value="SLH"/>
    <property type="match status" value="2"/>
</dbReference>
<dbReference type="PRINTS" id="PR00723">
    <property type="entry name" value="SUBTILISIN"/>
</dbReference>
<evidence type="ECO:0000256" key="6">
    <source>
        <dbReference type="PROSITE-ProRule" id="PRU01240"/>
    </source>
</evidence>
<dbReference type="InterPro" id="IPR023828">
    <property type="entry name" value="Peptidase_S8_Ser-AS"/>
</dbReference>
<organism evidence="10 11">
    <name type="scientific">Planococcus liqunii</name>
    <dbReference type="NCBI Taxonomy" id="3058394"/>
    <lineage>
        <taxon>Bacteria</taxon>
        <taxon>Bacillati</taxon>
        <taxon>Bacillota</taxon>
        <taxon>Bacilli</taxon>
        <taxon>Bacillales</taxon>
        <taxon>Caryophanaceae</taxon>
        <taxon>Planococcus</taxon>
    </lineage>
</organism>
<keyword evidence="3" id="KW-0479">Metal-binding</keyword>
<dbReference type="Gene3D" id="3.40.50.200">
    <property type="entry name" value="Peptidase S8/S53 domain"/>
    <property type="match status" value="1"/>
</dbReference>
<dbReference type="Pfam" id="PF00082">
    <property type="entry name" value="Peptidase_S8"/>
    <property type="match status" value="1"/>
</dbReference>
<protein>
    <submittedName>
        <fullName evidence="10">S8 family serine peptidase</fullName>
    </submittedName>
</protein>
<comment type="similarity">
    <text evidence="1 6 7">Belongs to the peptidase S8 family.</text>
</comment>